<feature type="transmembrane region" description="Helical" evidence="7">
    <location>
        <begin position="33"/>
        <end position="53"/>
    </location>
</feature>
<dbReference type="Pfam" id="PF20730">
    <property type="entry name" value="YetF_N"/>
    <property type="match status" value="1"/>
</dbReference>
<evidence type="ECO:0000256" key="5">
    <source>
        <dbReference type="ARBA" id="ARBA00022989"/>
    </source>
</evidence>
<evidence type="ECO:0000256" key="7">
    <source>
        <dbReference type="SAM" id="Phobius"/>
    </source>
</evidence>
<keyword evidence="5 7" id="KW-1133">Transmembrane helix</keyword>
<keyword evidence="3" id="KW-1003">Cell membrane</keyword>
<keyword evidence="11" id="KW-1185">Reference proteome</keyword>
<evidence type="ECO:0000313" key="10">
    <source>
        <dbReference type="EMBL" id="MBD1381949.1"/>
    </source>
</evidence>
<feature type="transmembrane region" description="Helical" evidence="7">
    <location>
        <begin position="59"/>
        <end position="81"/>
    </location>
</feature>
<dbReference type="AlphaFoldDB" id="A0A926S2F0"/>
<evidence type="ECO:0000256" key="3">
    <source>
        <dbReference type="ARBA" id="ARBA00022475"/>
    </source>
</evidence>
<dbReference type="Gene3D" id="3.30.240.20">
    <property type="entry name" value="bsu07140 like domains"/>
    <property type="match status" value="2"/>
</dbReference>
<dbReference type="Pfam" id="PF04239">
    <property type="entry name" value="DUF421"/>
    <property type="match status" value="1"/>
</dbReference>
<comment type="subcellular location">
    <subcellularLocation>
        <location evidence="1">Cell membrane</location>
        <topology evidence="1">Multi-pass membrane protein</topology>
    </subcellularLocation>
</comment>
<name>A0A926S2F0_9BACI</name>
<dbReference type="PANTHER" id="PTHR34582:SF7">
    <property type="entry name" value="UPF0702 TRANSMEMBRANE PROTEIN YDFS"/>
    <property type="match status" value="1"/>
</dbReference>
<gene>
    <name evidence="10" type="ORF">IC621_17100</name>
</gene>
<evidence type="ECO:0000256" key="2">
    <source>
        <dbReference type="ARBA" id="ARBA00006448"/>
    </source>
</evidence>
<proteinExistence type="inferred from homology"/>
<evidence type="ECO:0000313" key="11">
    <source>
        <dbReference type="Proteomes" id="UP000626844"/>
    </source>
</evidence>
<evidence type="ECO:0000256" key="1">
    <source>
        <dbReference type="ARBA" id="ARBA00004651"/>
    </source>
</evidence>
<dbReference type="GO" id="GO:0005886">
    <property type="term" value="C:plasma membrane"/>
    <property type="evidence" value="ECO:0007669"/>
    <property type="project" value="UniProtKB-SubCell"/>
</dbReference>
<feature type="transmembrane region" description="Helical" evidence="7">
    <location>
        <begin position="7"/>
        <end position="26"/>
    </location>
</feature>
<comment type="caution">
    <text evidence="10">The sequence shown here is derived from an EMBL/GenBank/DDBJ whole genome shotgun (WGS) entry which is preliminary data.</text>
</comment>
<evidence type="ECO:0000259" key="8">
    <source>
        <dbReference type="Pfam" id="PF04239"/>
    </source>
</evidence>
<sequence>MPEWIEIAIRSTGMIFSLFFITKILGKKQLSKLSFFEYIVGIIVGDIAGTISMDVDLHLINGITSILIWFFVLIVIEFLVIRSKTFRKVVEGTSTPFIKNGEILEGNLKKERYTAYELLEQLRKKDVLQVEDVEFATLETNGDLSVFLKKEKQPVTREDLFGLYPPVKIPQTIILEGKWLKETLVGNGWTEEWLMSKLQRRNVKLKDIFLAQLDSEGELYIDFYGDGGDVGARHQNE</sequence>
<reference evidence="10" key="1">
    <citation type="submission" date="2020-09" db="EMBL/GenBank/DDBJ databases">
        <title>A novel bacterium of genus Bacillus, isolated from South China Sea.</title>
        <authorList>
            <person name="Huang H."/>
            <person name="Mo K."/>
            <person name="Hu Y."/>
        </authorList>
    </citation>
    <scope>NUCLEOTIDE SEQUENCE</scope>
    <source>
        <strain evidence="10">IB182487</strain>
    </source>
</reference>
<dbReference type="Proteomes" id="UP000626844">
    <property type="component" value="Unassembled WGS sequence"/>
</dbReference>
<evidence type="ECO:0000259" key="9">
    <source>
        <dbReference type="Pfam" id="PF20730"/>
    </source>
</evidence>
<keyword evidence="6 7" id="KW-0472">Membrane</keyword>
<accession>A0A926S2F0</accession>
<dbReference type="EMBL" id="JACXAI010000023">
    <property type="protein sequence ID" value="MBD1381949.1"/>
    <property type="molecule type" value="Genomic_DNA"/>
</dbReference>
<organism evidence="10 11">
    <name type="scientific">Metabacillus arenae</name>
    <dbReference type="NCBI Taxonomy" id="2771434"/>
    <lineage>
        <taxon>Bacteria</taxon>
        <taxon>Bacillati</taxon>
        <taxon>Bacillota</taxon>
        <taxon>Bacilli</taxon>
        <taxon>Bacillales</taxon>
        <taxon>Bacillaceae</taxon>
        <taxon>Metabacillus</taxon>
    </lineage>
</organism>
<evidence type="ECO:0000256" key="4">
    <source>
        <dbReference type="ARBA" id="ARBA00022692"/>
    </source>
</evidence>
<evidence type="ECO:0000256" key="6">
    <source>
        <dbReference type="ARBA" id="ARBA00023136"/>
    </source>
</evidence>
<feature type="domain" description="YetF-like N-terminal transmembrane" evidence="9">
    <location>
        <begin position="8"/>
        <end position="79"/>
    </location>
</feature>
<feature type="domain" description="YetF C-terminal" evidence="8">
    <location>
        <begin position="82"/>
        <end position="213"/>
    </location>
</feature>
<dbReference type="InterPro" id="IPR007353">
    <property type="entry name" value="DUF421"/>
</dbReference>
<keyword evidence="4 7" id="KW-0812">Transmembrane</keyword>
<dbReference type="InterPro" id="IPR048454">
    <property type="entry name" value="YetF_N"/>
</dbReference>
<dbReference type="PANTHER" id="PTHR34582">
    <property type="entry name" value="UPF0702 TRANSMEMBRANE PROTEIN YCAP"/>
    <property type="match status" value="1"/>
</dbReference>
<protein>
    <submittedName>
        <fullName evidence="10">DUF421 domain-containing protein</fullName>
    </submittedName>
</protein>
<dbReference type="InterPro" id="IPR023090">
    <property type="entry name" value="UPF0702_alpha/beta_dom_sf"/>
</dbReference>
<dbReference type="RefSeq" id="WP_191159661.1">
    <property type="nucleotide sequence ID" value="NZ_JACXAI010000023.1"/>
</dbReference>
<comment type="similarity">
    <text evidence="2">Belongs to the UPF0702 family.</text>
</comment>